<feature type="compositionally biased region" description="Low complexity" evidence="9">
    <location>
        <begin position="433"/>
        <end position="446"/>
    </location>
</feature>
<name>A0AAV6HPW4_9ERIC</name>
<evidence type="ECO:0000256" key="3">
    <source>
        <dbReference type="ARBA" id="ARBA00013229"/>
    </source>
</evidence>
<feature type="region of interest" description="Disordered" evidence="9">
    <location>
        <begin position="416"/>
        <end position="486"/>
    </location>
</feature>
<comment type="pathway">
    <text evidence="1">Glycan metabolism; pectin degradation; 2-dehydro-3-deoxy-D-gluconate from pectin: step 1/5.</text>
</comment>
<feature type="domain" description="CCHC-type" evidence="10">
    <location>
        <begin position="192"/>
        <end position="205"/>
    </location>
</feature>
<reference evidence="11 12" key="1">
    <citation type="submission" date="2020-08" db="EMBL/GenBank/DDBJ databases">
        <title>Plant Genome Project.</title>
        <authorList>
            <person name="Zhang R.-G."/>
        </authorList>
    </citation>
    <scope>NUCLEOTIDE SEQUENCE [LARGE SCALE GENOMIC DNA]</scope>
    <source>
        <strain evidence="11">WSP0</strain>
        <tissue evidence="11">Leaf</tissue>
    </source>
</reference>
<proteinExistence type="inferred from homology"/>
<comment type="catalytic activity">
    <reaction evidence="6">
        <text>[(1-&gt;4)-alpha-D-galacturonosyl methyl ester](n) + n H2O = [(1-&gt;4)-alpha-D-galacturonosyl](n) + n methanol + n H(+)</text>
        <dbReference type="Rhea" id="RHEA:22380"/>
        <dbReference type="Rhea" id="RHEA-COMP:14570"/>
        <dbReference type="Rhea" id="RHEA-COMP:14573"/>
        <dbReference type="ChEBI" id="CHEBI:15377"/>
        <dbReference type="ChEBI" id="CHEBI:15378"/>
        <dbReference type="ChEBI" id="CHEBI:17790"/>
        <dbReference type="ChEBI" id="CHEBI:140522"/>
        <dbReference type="ChEBI" id="CHEBI:140523"/>
        <dbReference type="EC" id="3.1.1.11"/>
    </reaction>
</comment>
<dbReference type="EC" id="3.1.1.11" evidence="3"/>
<dbReference type="Pfam" id="PF14392">
    <property type="entry name" value="zf-CCHC_4"/>
    <property type="match status" value="1"/>
</dbReference>
<evidence type="ECO:0000256" key="2">
    <source>
        <dbReference type="ARBA" id="ARBA00008891"/>
    </source>
</evidence>
<feature type="region of interest" description="Disordered" evidence="9">
    <location>
        <begin position="241"/>
        <end position="297"/>
    </location>
</feature>
<evidence type="ECO:0000256" key="7">
    <source>
        <dbReference type="PROSITE-ProRule" id="PRU00047"/>
    </source>
</evidence>
<dbReference type="InterPro" id="IPR036691">
    <property type="entry name" value="Endo/exonu/phosph_ase_sf"/>
</dbReference>
<dbReference type="InterPro" id="IPR025836">
    <property type="entry name" value="Zn_knuckle_CX2CX4HX4C"/>
</dbReference>
<dbReference type="Gene3D" id="3.60.10.10">
    <property type="entry name" value="Endonuclease/exonuclease/phosphatase"/>
    <property type="match status" value="1"/>
</dbReference>
<dbReference type="EMBL" id="JACTNZ010000013">
    <property type="protein sequence ID" value="KAG5514102.1"/>
    <property type="molecule type" value="Genomic_DNA"/>
</dbReference>
<dbReference type="PANTHER" id="PTHR31321">
    <property type="entry name" value="ACYL-COA THIOESTER HYDROLASE YBHC-RELATED"/>
    <property type="match status" value="1"/>
</dbReference>
<dbReference type="InterPro" id="IPR025558">
    <property type="entry name" value="DUF4283"/>
</dbReference>
<dbReference type="PROSITE" id="PS50158">
    <property type="entry name" value="ZF_CCHC"/>
    <property type="match status" value="1"/>
</dbReference>
<dbReference type="InterPro" id="IPR012334">
    <property type="entry name" value="Pectin_lyas_fold"/>
</dbReference>
<dbReference type="InterPro" id="IPR000070">
    <property type="entry name" value="Pectinesterase_cat"/>
</dbReference>
<dbReference type="GO" id="GO:0008270">
    <property type="term" value="F:zinc ion binding"/>
    <property type="evidence" value="ECO:0007669"/>
    <property type="project" value="UniProtKB-KW"/>
</dbReference>
<keyword evidence="12" id="KW-1185">Reference proteome</keyword>
<comment type="similarity">
    <text evidence="2">Belongs to the pectinesterase family.</text>
</comment>
<feature type="compositionally biased region" description="Basic residues" evidence="9">
    <location>
        <begin position="467"/>
        <end position="484"/>
    </location>
</feature>
<keyword evidence="7" id="KW-0863">Zinc-finger</keyword>
<keyword evidence="7" id="KW-0862">Zinc</keyword>
<dbReference type="InterPro" id="IPR033131">
    <property type="entry name" value="Pectinesterase_Asp_AS"/>
</dbReference>
<evidence type="ECO:0000313" key="11">
    <source>
        <dbReference type="EMBL" id="KAG5514102.1"/>
    </source>
</evidence>
<sequence>MEEPITINLDPSFDDSSLRARFTLVGKILTPKALNKKGVSNVIAKAWRTVEEVSVSAWGDNIYGFGFKSEDDVCKILSLGPWSIMGSLMVLRKWEASKTIEELDFSRCPFWVQIQGLPLGFLNAKSGLKIAEALGEVIAVEDPDSRGKLQKFIRVRVWVDITKPLKKGFFLKRPEEEDLWVKFKYERLSDFCYGCGRVSHTVNDCTVQGGGRGSPRAYDGGLRAEVSWMDTINFGDMQPEKLIYPERKEKGDQRTHEETRTPATGGAFSGPSGERGDSTKGQTDGTVEGGSTTLVEDNDELQQGQVVTGEEDTWSSATKVYSAPMSIDRTSSDSEHLKSLFGPSPTLQVKSRALEPNTQYYVEEPESPRASPVYNSALDFGHGITSSIPKPLSPSRSEVGLSVIFNRILNLKRKASDDLESASNQKKPNLLIEASSPSPNSEVSSATIESFHHQNEIREISNGCQRGRGRNGRGGKSARGRKRGNSTAAVVEMELVEVPISQSSGPLGLIDEAEKDFGKEEVLGDCSIVGGSDRALVAGPNQPHGQWCIIKWPSMSSGWLCSFVYAPPNWQQRVVFWDKLRRISEENKFPWLCVGDFNEVGSIWEKQGGNVCSRSRIEQFQQLMSDCELIDLEFKGQGYTWTNNQGGAGNIRERLDRAVANVDWRDLFPYAQVFHDLILGSDHAPLIVNVCVPLKKVPYRFKFESMWSTSEECGEVITGAWNSSQSGTVQVGLAQKLAKCRDALKVWSKKSFGNNLEKIKELKTQLGFFQNKVFSEDGFQREKAIKEELEMTLLREEMYQHQRSRLNWIKYGDKNTSFFHATVNQRRQRNQISKIKDNMGIWLTEERDINEHLQNHFSSLFKSSGQRDFSSILQNNTATHEEGYSVREQAVAFRISGTNASFYNCSFYGSQDTLYDHHGVHYFSNCFIQGSVDFIFGYARSLYKNCTLNSIAKKDGGSFTAQKRTNSSWDSGFSFQDCKVTGSGLVYLGRAWGDRSRVIFSYTYMDNVVRPEGWHDWGHPERNLTVYYGEYKCSGPGANFTGRVPWARLLTDKEAEPFIGTNYIYGDTWLINPSEI</sequence>
<dbReference type="SUPFAM" id="SSF51126">
    <property type="entry name" value="Pectin lyase-like"/>
    <property type="match status" value="1"/>
</dbReference>
<dbReference type="InterPro" id="IPR001878">
    <property type="entry name" value="Znf_CCHC"/>
</dbReference>
<dbReference type="Pfam" id="PF14111">
    <property type="entry name" value="DUF4283"/>
    <property type="match status" value="1"/>
</dbReference>
<evidence type="ECO:0000256" key="8">
    <source>
        <dbReference type="PROSITE-ProRule" id="PRU10040"/>
    </source>
</evidence>
<organism evidence="11 12">
    <name type="scientific">Rhododendron griersonianum</name>
    <dbReference type="NCBI Taxonomy" id="479676"/>
    <lineage>
        <taxon>Eukaryota</taxon>
        <taxon>Viridiplantae</taxon>
        <taxon>Streptophyta</taxon>
        <taxon>Embryophyta</taxon>
        <taxon>Tracheophyta</taxon>
        <taxon>Spermatophyta</taxon>
        <taxon>Magnoliopsida</taxon>
        <taxon>eudicotyledons</taxon>
        <taxon>Gunneridae</taxon>
        <taxon>Pentapetalae</taxon>
        <taxon>asterids</taxon>
        <taxon>Ericales</taxon>
        <taxon>Ericaceae</taxon>
        <taxon>Ericoideae</taxon>
        <taxon>Rhodoreae</taxon>
        <taxon>Rhododendron</taxon>
    </lineage>
</organism>
<dbReference type="GO" id="GO:0045490">
    <property type="term" value="P:pectin catabolic process"/>
    <property type="evidence" value="ECO:0007669"/>
    <property type="project" value="TreeGrafter"/>
</dbReference>
<feature type="active site" evidence="8">
    <location>
        <position position="933"/>
    </location>
</feature>
<evidence type="ECO:0000256" key="1">
    <source>
        <dbReference type="ARBA" id="ARBA00005184"/>
    </source>
</evidence>
<comment type="caution">
    <text evidence="11">The sequence shown here is derived from an EMBL/GenBank/DDBJ whole genome shotgun (WGS) entry which is preliminary data.</text>
</comment>
<keyword evidence="4" id="KW-0378">Hydrolase</keyword>
<evidence type="ECO:0000256" key="4">
    <source>
        <dbReference type="ARBA" id="ARBA00022801"/>
    </source>
</evidence>
<feature type="compositionally biased region" description="Polar residues" evidence="9">
    <location>
        <begin position="279"/>
        <end position="297"/>
    </location>
</feature>
<dbReference type="GO" id="GO:0030599">
    <property type="term" value="F:pectinesterase activity"/>
    <property type="evidence" value="ECO:0007669"/>
    <property type="project" value="UniProtKB-EC"/>
</dbReference>
<dbReference type="SUPFAM" id="SSF56219">
    <property type="entry name" value="DNase I-like"/>
    <property type="match status" value="1"/>
</dbReference>
<dbReference type="GO" id="GO:0042545">
    <property type="term" value="P:cell wall modification"/>
    <property type="evidence" value="ECO:0007669"/>
    <property type="project" value="InterPro"/>
</dbReference>
<dbReference type="PANTHER" id="PTHR31321:SF81">
    <property type="entry name" value="PECTINESTERASE"/>
    <property type="match status" value="1"/>
</dbReference>
<protein>
    <recommendedName>
        <fullName evidence="3">pectinesterase</fullName>
        <ecNumber evidence="3">3.1.1.11</ecNumber>
    </recommendedName>
</protein>
<feature type="compositionally biased region" description="Basic and acidic residues" evidence="9">
    <location>
        <begin position="243"/>
        <end position="260"/>
    </location>
</feature>
<dbReference type="Pfam" id="PF01095">
    <property type="entry name" value="Pectinesterase"/>
    <property type="match status" value="1"/>
</dbReference>
<dbReference type="PROSITE" id="PS00503">
    <property type="entry name" value="PECTINESTERASE_2"/>
    <property type="match status" value="1"/>
</dbReference>
<evidence type="ECO:0000256" key="9">
    <source>
        <dbReference type="SAM" id="MobiDB-lite"/>
    </source>
</evidence>
<evidence type="ECO:0000259" key="10">
    <source>
        <dbReference type="PROSITE" id="PS50158"/>
    </source>
</evidence>
<keyword evidence="7" id="KW-0479">Metal-binding</keyword>
<evidence type="ECO:0000256" key="5">
    <source>
        <dbReference type="ARBA" id="ARBA00023085"/>
    </source>
</evidence>
<dbReference type="Gene3D" id="2.160.20.10">
    <property type="entry name" value="Single-stranded right-handed beta-helix, Pectin lyase-like"/>
    <property type="match status" value="1"/>
</dbReference>
<dbReference type="InterPro" id="IPR005135">
    <property type="entry name" value="Endo/exonuclease/phosphatase"/>
</dbReference>
<dbReference type="AlphaFoldDB" id="A0AAV6HPW4"/>
<evidence type="ECO:0000313" key="12">
    <source>
        <dbReference type="Proteomes" id="UP000823749"/>
    </source>
</evidence>
<dbReference type="InterPro" id="IPR011050">
    <property type="entry name" value="Pectin_lyase_fold/virulence"/>
</dbReference>
<feature type="compositionally biased region" description="Basic and acidic residues" evidence="9">
    <location>
        <begin position="450"/>
        <end position="459"/>
    </location>
</feature>
<keyword evidence="5" id="KW-0063">Aspartyl esterase</keyword>
<dbReference type="Pfam" id="PF03372">
    <property type="entry name" value="Exo_endo_phos"/>
    <property type="match status" value="1"/>
</dbReference>
<dbReference type="GO" id="GO:0003676">
    <property type="term" value="F:nucleic acid binding"/>
    <property type="evidence" value="ECO:0007669"/>
    <property type="project" value="InterPro"/>
</dbReference>
<dbReference type="Proteomes" id="UP000823749">
    <property type="component" value="Chromosome 13"/>
</dbReference>
<evidence type="ECO:0000256" key="6">
    <source>
        <dbReference type="ARBA" id="ARBA00047928"/>
    </source>
</evidence>
<gene>
    <name evidence="11" type="ORF">RHGRI_035489</name>
</gene>
<accession>A0AAV6HPW4</accession>